<feature type="transmembrane region" description="Helical" evidence="12">
    <location>
        <begin position="432"/>
        <end position="451"/>
    </location>
</feature>
<keyword evidence="5 12" id="KW-0337">GPI-anchor biosynthesis</keyword>
<sequence>MLRQIITLLLAQFVAIFIFCCGFFPQKNVLKGNADFIIESSIQTQSKPVFDKFVLIVVDALRSDFVFEESISNFKFVHSLINDGEAWGFTAYSNPPTVTLPRLKGITTGSTPNFLDAILNVAEDDSSSNLKEQDSWLKQFVRQGKKMRFFGDDTWLKLFPLDFFQEYEGTNSFFVSDFEQVDLNVTRHLPHQLETQKDWDVLILHYLGLDHIGHKGGARSVFMPGKHAEMDSIVKNIYENVDENTLVCVMGDHGMNEVGNHGGSSPGETSSALVMISKKLKQFQPPLHQRDVHLPITTQFQDGEVNYDYLTKVQQVDFVPTLAALFNIPIPKNNVGIIIPDFLQLLDSKMAAIKVKDNFNQLASLLGRTLEVKNESINEEFEQMKDLQEVLTKSATNYKYPILAAGFGLLTVVTAVALWYGISIMQLSKSSLLTIVLSLLLGIATFSSSFVEEEHQIWWWVITGALLLSQLYLRKALGLHFVCFVCVRLIRGWNNSGQKYTYDNTIFELLKANPGVQWYLNILTIFTVGLGGSLGDRLSFILSFSLCALCGSYKISWAIVNREDVPFWMQELAFKSCLFFTKEHTNPEEVFGKALVPMAQFFFKYFIACLVVKISASKIGVCKANLFSMLSILLMFQSPTANIPLFFIFEVLRAALSRLFTDYYGSNTYFVSLSSLLLQYFTFYQFGGTNSIASIDLSNAYNGVPENYNIYLVGFMMFVSNFAPTIYWSLYKSTIPRPESRKWILYAEQKIPFLIFNCVVGVFLLIACYVFRFHLFIWSVFSPKLCYFVSWNIFMNIIIECGLESIVWAVGN</sequence>
<organism evidence="14 15">
    <name type="scientific">Zygosaccharomyces rouxii</name>
    <dbReference type="NCBI Taxonomy" id="4956"/>
    <lineage>
        <taxon>Eukaryota</taxon>
        <taxon>Fungi</taxon>
        <taxon>Dikarya</taxon>
        <taxon>Ascomycota</taxon>
        <taxon>Saccharomycotina</taxon>
        <taxon>Saccharomycetes</taxon>
        <taxon>Saccharomycetales</taxon>
        <taxon>Saccharomycetaceae</taxon>
        <taxon>Zygosaccharomyces</taxon>
    </lineage>
</organism>
<comment type="pathway">
    <text evidence="2 12">Glycolipid biosynthesis; glycosylphosphatidylinositol-anchor biosynthesis.</text>
</comment>
<dbReference type="FunFam" id="3.40.720.10:FF:000045">
    <property type="entry name" value="GPI ethanolamine phosphate transferase 2"/>
    <property type="match status" value="1"/>
</dbReference>
<feature type="transmembrane region" description="Helical" evidence="12">
    <location>
        <begin position="669"/>
        <end position="687"/>
    </location>
</feature>
<comment type="function">
    <text evidence="12">Ethanolamine phosphate transferase involved in glycosylphosphatidylinositol-anchor biosynthesis. Transfers ethanolamine phosphate to the GPI second mannose.</text>
</comment>
<dbReference type="OrthoDB" id="272139at2759"/>
<dbReference type="Pfam" id="PF19316">
    <property type="entry name" value="PIGO_PIGG"/>
    <property type="match status" value="1"/>
</dbReference>
<evidence type="ECO:0000256" key="4">
    <source>
        <dbReference type="ARBA" id="ARBA00020830"/>
    </source>
</evidence>
<feature type="domain" description="GPI ethanolamine phosphate transferase 2 C-terminal" evidence="13">
    <location>
        <begin position="395"/>
        <end position="811"/>
    </location>
</feature>
<name>A0A1Q3A6V0_ZYGRO</name>
<evidence type="ECO:0000256" key="7">
    <source>
        <dbReference type="ARBA" id="ARBA00022692"/>
    </source>
</evidence>
<evidence type="ECO:0000256" key="2">
    <source>
        <dbReference type="ARBA" id="ARBA00004687"/>
    </source>
</evidence>
<evidence type="ECO:0000256" key="6">
    <source>
        <dbReference type="ARBA" id="ARBA00022679"/>
    </source>
</evidence>
<evidence type="ECO:0000256" key="3">
    <source>
        <dbReference type="ARBA" id="ARBA00005315"/>
    </source>
</evidence>
<feature type="transmembrane region" description="Helical" evidence="12">
    <location>
        <begin position="785"/>
        <end position="810"/>
    </location>
</feature>
<evidence type="ECO:0000256" key="5">
    <source>
        <dbReference type="ARBA" id="ARBA00022502"/>
    </source>
</evidence>
<evidence type="ECO:0000256" key="1">
    <source>
        <dbReference type="ARBA" id="ARBA00004477"/>
    </source>
</evidence>
<feature type="transmembrane region" description="Helical" evidence="12">
    <location>
        <begin position="708"/>
        <end position="731"/>
    </location>
</feature>
<dbReference type="InterPro" id="IPR039527">
    <property type="entry name" value="PIGG/GPI7"/>
</dbReference>
<reference evidence="14 15" key="1">
    <citation type="submission" date="2016-08" db="EMBL/GenBank/DDBJ databases">
        <title>Draft genome sequence of allopolyploid Zygosaccharomyces rouxii.</title>
        <authorList>
            <person name="Watanabe J."/>
            <person name="Uehara K."/>
            <person name="Mogi Y."/>
            <person name="Tsukioka Y."/>
        </authorList>
    </citation>
    <scope>NUCLEOTIDE SEQUENCE [LARGE SCALE GENOMIC DNA]</scope>
    <source>
        <strain evidence="14 15">NBRC 110957</strain>
    </source>
</reference>
<comment type="similarity">
    <text evidence="3 12">Belongs to the PIGG/PIGN/PIGO family. PIGG subfamily.</text>
</comment>
<evidence type="ECO:0000256" key="8">
    <source>
        <dbReference type="ARBA" id="ARBA00022824"/>
    </source>
</evidence>
<dbReference type="GO" id="GO:0006506">
    <property type="term" value="P:GPI anchor biosynthetic process"/>
    <property type="evidence" value="ECO:0007669"/>
    <property type="project" value="UniProtKB-UniPathway"/>
</dbReference>
<feature type="transmembrane region" description="Helical" evidence="12">
    <location>
        <begin position="751"/>
        <end position="773"/>
    </location>
</feature>
<dbReference type="PANTHER" id="PTHR23072:SF0">
    <property type="entry name" value="GPI ETHANOLAMINE PHOSPHATE TRANSFERASE 2"/>
    <property type="match status" value="1"/>
</dbReference>
<keyword evidence="9 12" id="KW-1133">Transmembrane helix</keyword>
<dbReference type="AlphaFoldDB" id="A0A1Q3A6V0"/>
<keyword evidence="10 12" id="KW-0472">Membrane</keyword>
<keyword evidence="7 12" id="KW-0812">Transmembrane</keyword>
<dbReference type="PANTHER" id="PTHR23072">
    <property type="entry name" value="PHOSPHATIDYLINOSITOL GLYCAN-RELATED"/>
    <property type="match status" value="1"/>
</dbReference>
<dbReference type="Gene3D" id="3.40.720.10">
    <property type="entry name" value="Alkaline Phosphatase, subunit A"/>
    <property type="match status" value="1"/>
</dbReference>
<evidence type="ECO:0000256" key="12">
    <source>
        <dbReference type="RuleBase" id="RU367106"/>
    </source>
</evidence>
<dbReference type="EMBL" id="BDGX01000030">
    <property type="protein sequence ID" value="GAV51454.1"/>
    <property type="molecule type" value="Genomic_DNA"/>
</dbReference>
<keyword evidence="11" id="KW-0325">Glycoprotein</keyword>
<evidence type="ECO:0000313" key="14">
    <source>
        <dbReference type="EMBL" id="GAV51454.1"/>
    </source>
</evidence>
<accession>A0A1Q3A6V0</accession>
<evidence type="ECO:0000259" key="13">
    <source>
        <dbReference type="Pfam" id="PF19316"/>
    </source>
</evidence>
<feature type="transmembrane region" description="Helical" evidence="12">
    <location>
        <begin position="400"/>
        <end position="420"/>
    </location>
</feature>
<dbReference type="CDD" id="cd16024">
    <property type="entry name" value="GPI_EPT_2"/>
    <property type="match status" value="1"/>
</dbReference>
<dbReference type="SUPFAM" id="SSF53649">
    <property type="entry name" value="Alkaline phosphatase-like"/>
    <property type="match status" value="1"/>
</dbReference>
<evidence type="ECO:0000256" key="9">
    <source>
        <dbReference type="ARBA" id="ARBA00022989"/>
    </source>
</evidence>
<feature type="transmembrane region" description="Helical" evidence="12">
    <location>
        <begin position="541"/>
        <end position="560"/>
    </location>
</feature>
<keyword evidence="8 12" id="KW-0256">Endoplasmic reticulum</keyword>
<dbReference type="eggNOG" id="KOG2125">
    <property type="taxonomic scope" value="Eukaryota"/>
</dbReference>
<dbReference type="InterPro" id="IPR002591">
    <property type="entry name" value="Phosphodiest/P_Trfase"/>
</dbReference>
<feature type="transmembrane region" description="Helical" evidence="12">
    <location>
        <begin position="626"/>
        <end position="649"/>
    </location>
</feature>
<evidence type="ECO:0000256" key="10">
    <source>
        <dbReference type="ARBA" id="ARBA00023136"/>
    </source>
</evidence>
<dbReference type="Pfam" id="PF01663">
    <property type="entry name" value="Phosphodiest"/>
    <property type="match status" value="1"/>
</dbReference>
<comment type="caution">
    <text evidence="14">The sequence shown here is derived from an EMBL/GenBank/DDBJ whole genome shotgun (WGS) entry which is preliminary data.</text>
</comment>
<gene>
    <name evidence="14" type="ORF">ZYGR_0AD06370</name>
</gene>
<dbReference type="GO" id="GO:0051267">
    <property type="term" value="F:CP2 mannose-ethanolamine phosphotransferase activity"/>
    <property type="evidence" value="ECO:0007669"/>
    <property type="project" value="TreeGrafter"/>
</dbReference>
<evidence type="ECO:0000313" key="15">
    <source>
        <dbReference type="Proteomes" id="UP000187013"/>
    </source>
</evidence>
<dbReference type="UniPathway" id="UPA00196"/>
<dbReference type="InterPro" id="IPR037674">
    <property type="entry name" value="PIG-G_N"/>
</dbReference>
<protein>
    <recommendedName>
        <fullName evidence="4 12">GPI ethanolamine phosphate transferase 2</fullName>
    </recommendedName>
</protein>
<comment type="subcellular location">
    <subcellularLocation>
        <location evidence="1 12">Endoplasmic reticulum membrane</location>
        <topology evidence="1 12">Multi-pass membrane protein</topology>
    </subcellularLocation>
</comment>
<feature type="transmembrane region" description="Helical" evidence="12">
    <location>
        <begin position="457"/>
        <end position="473"/>
    </location>
</feature>
<keyword evidence="6 12" id="KW-0808">Transferase</keyword>
<dbReference type="InterPro" id="IPR045687">
    <property type="entry name" value="PIGG/GPI7_C"/>
</dbReference>
<proteinExistence type="inferred from homology"/>
<dbReference type="Proteomes" id="UP000187013">
    <property type="component" value="Unassembled WGS sequence"/>
</dbReference>
<feature type="transmembrane region" description="Helical" evidence="12">
    <location>
        <begin position="594"/>
        <end position="614"/>
    </location>
</feature>
<dbReference type="GO" id="GO:0005789">
    <property type="term" value="C:endoplasmic reticulum membrane"/>
    <property type="evidence" value="ECO:0007669"/>
    <property type="project" value="UniProtKB-SubCell"/>
</dbReference>
<dbReference type="InterPro" id="IPR017850">
    <property type="entry name" value="Alkaline_phosphatase_core_sf"/>
</dbReference>
<evidence type="ECO:0000256" key="11">
    <source>
        <dbReference type="ARBA" id="ARBA00023180"/>
    </source>
</evidence>